<feature type="compositionally biased region" description="Basic and acidic residues" evidence="11">
    <location>
        <begin position="95"/>
        <end position="106"/>
    </location>
</feature>
<feature type="domain" description="PLD phosphodiesterase" evidence="12">
    <location>
        <begin position="746"/>
        <end position="773"/>
    </location>
</feature>
<feature type="compositionally biased region" description="Polar residues" evidence="11">
    <location>
        <begin position="168"/>
        <end position="180"/>
    </location>
</feature>
<dbReference type="GO" id="GO:0009395">
    <property type="term" value="P:phospholipid catabolic process"/>
    <property type="evidence" value="ECO:0007669"/>
    <property type="project" value="TreeGrafter"/>
</dbReference>
<dbReference type="SMART" id="SM00155">
    <property type="entry name" value="PLDc"/>
    <property type="match status" value="2"/>
</dbReference>
<evidence type="ECO:0000256" key="1">
    <source>
        <dbReference type="ARBA" id="ARBA00000798"/>
    </source>
</evidence>
<evidence type="ECO:0000256" key="10">
    <source>
        <dbReference type="ARBA" id="ARBA00079280"/>
    </source>
</evidence>
<feature type="domain" description="PLD phosphodiesterase" evidence="12">
    <location>
        <begin position="1055"/>
        <end position="1082"/>
    </location>
</feature>
<dbReference type="Gene3D" id="3.30.870.10">
    <property type="entry name" value="Endonuclease Chain A"/>
    <property type="match status" value="2"/>
</dbReference>
<dbReference type="CDD" id="cd09138">
    <property type="entry name" value="PLDc_vPLD1_2_yPLD_like_1"/>
    <property type="match status" value="1"/>
</dbReference>
<feature type="region of interest" description="Disordered" evidence="11">
    <location>
        <begin position="21"/>
        <end position="140"/>
    </location>
</feature>
<dbReference type="Pfam" id="PF00614">
    <property type="entry name" value="PLDc"/>
    <property type="match status" value="1"/>
</dbReference>
<dbReference type="GO" id="GO:0004630">
    <property type="term" value="F:phospholipase D activity"/>
    <property type="evidence" value="ECO:0007669"/>
    <property type="project" value="UniProtKB-EC"/>
</dbReference>
<evidence type="ECO:0000256" key="3">
    <source>
        <dbReference type="ARBA" id="ARBA00012027"/>
    </source>
</evidence>
<dbReference type="InterPro" id="IPR001736">
    <property type="entry name" value="PLipase_D/transphosphatidylase"/>
</dbReference>
<evidence type="ECO:0000256" key="6">
    <source>
        <dbReference type="ARBA" id="ARBA00022963"/>
    </source>
</evidence>
<organism evidence="13 14">
    <name type="scientific">Metschnikowia aff. pulcherrima</name>
    <dbReference type="NCBI Taxonomy" id="2163413"/>
    <lineage>
        <taxon>Eukaryota</taxon>
        <taxon>Fungi</taxon>
        <taxon>Dikarya</taxon>
        <taxon>Ascomycota</taxon>
        <taxon>Saccharomycotina</taxon>
        <taxon>Pichiomycetes</taxon>
        <taxon>Metschnikowiaceae</taxon>
        <taxon>Metschnikowia</taxon>
    </lineage>
</organism>
<keyword evidence="7" id="KW-0443">Lipid metabolism</keyword>
<feature type="region of interest" description="Disordered" evidence="11">
    <location>
        <begin position="166"/>
        <end position="188"/>
    </location>
</feature>
<gene>
    <name evidence="13" type="primary">MPUL0B00430</name>
    <name evidence="13" type="ORF">METSCH_B00430</name>
</gene>
<dbReference type="PANTHER" id="PTHR18896">
    <property type="entry name" value="PHOSPHOLIPASE D"/>
    <property type="match status" value="1"/>
</dbReference>
<dbReference type="CDD" id="cd09141">
    <property type="entry name" value="PLDc_vPLD1_2_yPLD_like_2"/>
    <property type="match status" value="1"/>
</dbReference>
<feature type="compositionally biased region" description="Polar residues" evidence="11">
    <location>
        <begin position="349"/>
        <end position="360"/>
    </location>
</feature>
<feature type="compositionally biased region" description="Basic and acidic residues" evidence="11">
    <location>
        <begin position="68"/>
        <end position="87"/>
    </location>
</feature>
<evidence type="ECO:0000256" key="8">
    <source>
        <dbReference type="ARBA" id="ARBA00042228"/>
    </source>
</evidence>
<dbReference type="Pfam" id="PF13091">
    <property type="entry name" value="PLDc_2"/>
    <property type="match status" value="1"/>
</dbReference>
<accession>A0A4V1ADT7</accession>
<feature type="compositionally biased region" description="Basic and acidic residues" evidence="11">
    <location>
        <begin position="1604"/>
        <end position="1629"/>
    </location>
</feature>
<comment type="catalytic activity">
    <reaction evidence="1">
        <text>a 1,2-diacyl-sn-glycero-3-phosphocholine + H2O = a 1,2-diacyl-sn-glycero-3-phosphate + choline + H(+)</text>
        <dbReference type="Rhea" id="RHEA:14445"/>
        <dbReference type="ChEBI" id="CHEBI:15354"/>
        <dbReference type="ChEBI" id="CHEBI:15377"/>
        <dbReference type="ChEBI" id="CHEBI:15378"/>
        <dbReference type="ChEBI" id="CHEBI:57643"/>
        <dbReference type="ChEBI" id="CHEBI:58608"/>
        <dbReference type="EC" id="3.1.4.4"/>
    </reaction>
</comment>
<feature type="region of interest" description="Disordered" evidence="11">
    <location>
        <begin position="341"/>
        <end position="376"/>
    </location>
</feature>
<dbReference type="PANTHER" id="PTHR18896:SF76">
    <property type="entry name" value="PHOSPHOLIPASE"/>
    <property type="match status" value="1"/>
</dbReference>
<dbReference type="EMBL" id="CP034457">
    <property type="protein sequence ID" value="QBM86853.1"/>
    <property type="molecule type" value="Genomic_DNA"/>
</dbReference>
<dbReference type="EC" id="3.1.4.4" evidence="3"/>
<feature type="compositionally biased region" description="Basic and acidic residues" evidence="11">
    <location>
        <begin position="1531"/>
        <end position="1554"/>
    </location>
</feature>
<dbReference type="STRING" id="2163413.A0A4V1ADT7"/>
<protein>
    <recommendedName>
        <fullName evidence="9">Phospholipase D1</fullName>
        <ecNumber evidence="3">3.1.4.4</ecNumber>
    </recommendedName>
    <alternativeName>
        <fullName evidence="8">Choline phosphatase 1</fullName>
    </alternativeName>
    <alternativeName>
        <fullName evidence="10">Phosphatidylcholine-hydrolyzing phospholipase D1</fullName>
    </alternativeName>
</protein>
<proteinExistence type="inferred from homology"/>
<evidence type="ECO:0000256" key="2">
    <source>
        <dbReference type="ARBA" id="ARBA00008664"/>
    </source>
</evidence>
<evidence type="ECO:0000313" key="13">
    <source>
        <dbReference type="EMBL" id="QBM86853.1"/>
    </source>
</evidence>
<dbReference type="PROSITE" id="PS50035">
    <property type="entry name" value="PLD"/>
    <property type="match status" value="2"/>
</dbReference>
<evidence type="ECO:0000256" key="11">
    <source>
        <dbReference type="SAM" id="MobiDB-lite"/>
    </source>
</evidence>
<keyword evidence="6" id="KW-0442">Lipid degradation</keyword>
<evidence type="ECO:0000256" key="7">
    <source>
        <dbReference type="ARBA" id="ARBA00023098"/>
    </source>
</evidence>
<dbReference type="FunFam" id="3.30.870.10:FF:000011">
    <property type="entry name" value="Phospholipase"/>
    <property type="match status" value="1"/>
</dbReference>
<evidence type="ECO:0000256" key="4">
    <source>
        <dbReference type="ARBA" id="ARBA00022737"/>
    </source>
</evidence>
<keyword evidence="14" id="KW-1185">Reference proteome</keyword>
<sequence length="1761" mass="200533">MPQTLHLGSLLNGELQAEDFTAPKLALPKHQSNRFGDPPAQEQSQDENQASGENQRKGLGNAFNLFAKRADPNESRYDSDNRQHEGDTNMPFSESEMRSLEGEHSDTAFGSDRPATAGKLADKARRPLSVPPEESDLAEVGNSKDGAKLFGAQHFSALRRPTALFGRSGSQAENAQTRTPEGNVDDGRKPRKIFTLFRKKNKEKDRWPGISDVADAESVSEDRETGERAQGLINSLSLGSPAINLLASCLCEDEYGIARAPLLMNLIGIKVTDVSRSPLTKNKKFRIDLEYGVWPQRLKWSVEKTAKDLLYLHSKFKWLALRGSLKSVSLPKYPVPPLLRRHEKRATRSSKSWGEPTSSPAPLESMPTIDTQPNDNNSILSGQSFHDRLLALRAHFSNDSDDSSLHSTSPEQLRTQIQSNQNYVREIEKYLNDLNVLVAMRPQSNILFQFFELSPISSLLSSETGYIGKQGVIHVGGTAKSQGWRVGHFKANDIKEMIDRRSEKWFLVRGSYVMYVSDINSTTPIEVFIVDLSFKFSFKRENQDKVDMKVMETESDFEEDLEHRIGADGKALTKVQNKVFKHLRIVLENNERKLVIIPKSHAEQQLWIASLNEMVKNNVWAEKHRFDSFAPIRKNCYAQWLVDARDYFWALSSALEMATDVIFIHDWWLSPELYLRRPANGNQQFRLDRILQRKAQQGVKIFVILYRNVGTTIPIDSLYSKHSILSLNQENVHVIRSPNQLLQNTYFWAHHEKLCVIDYNVAFVGGIDLCYGRYDTPDHVLADDSNTDFATLDPENHSTEDFLNFRVFPGKDYSNTRVKDFSNLNKPYESLYDRNVVPRMPWHDVHMMTSGEVARDLSRHFVQRWNYLLRQKRPSRVTPLLTPPPDLTEEQVRQMNLDGSCEIQVLRSSGSWSLGLKEHEESIQQAYLKLIETSEHFIYIENQFFVTSCFIDGTEIKNRIGDALVDRIIRAHREGKTWKAIILIPLVPGFESQVDQVDGSSVRVVMQCEYMSISRGSSSLFAKLRKAGIDPDDYIQFFSLRKWGSVGPDRTLVTEQLYIHAKLMIADDRAAIIGSANINERSMRGSRDSELATIIRDTDTIDSTMNGKPYKVGKFVHSLRLRLMREHLGVAVDLIDIVERRFEAILRFARTEDGVKAATDEFSSSEKTELSAAVELASRIVLQESKGTRRWKSFCQLRGLKPDVYDVPRDIRFEEAPPPMSLPLSFNNRTGPHEANVGIRDSKKHSFDPRVQTNIDHQRDVFGEGTDKYRMTLSKRARLDSAKFLRKLAREAMEKSPDKVFLPNIQDVKEFLNLDDSDMKSEQDEETEEILFNRNLERWMLLKKILYLQLVAASNAQQTEKEAAKRVKAGLTPIINSFEGRDAQPEIPENLAAEPNNPNVSLTAAVKVKNSNIGPGEEYDISADSEIPDAPVQEMNPEQIPIITLDNAGYRDTIRKINLPGADNFAKFIDPFSFEDPLDPEFYEDVWFENARRNTDIFRLIFHCQPDDTVPSWKEYMHFMKLSKAFKVAQDGDAKARREKPDSESADRLDSSHEHARRSSHATININEYHDENGILGDIPSHGSDRELSKNGPRRRAFMPGDTIDEHNETETESTNSDRPDSHDPREYNGEAPFSNGLDEKAEYVSYKNEGRIRDGDSSRNGGDEKETSRAGISDSKTSPNLEGATKSHSRENGKTRAGTFSARRKLHAGDKIFERDSAERILQEIHGHLVLFPVEWLERELEGGNWFFNTDRIPPIEIYD</sequence>
<reference evidence="14" key="1">
    <citation type="submission" date="2019-03" db="EMBL/GenBank/DDBJ databases">
        <title>Snf2 controls pulcherriminic acid biosynthesis and connects pigmentation and antifungal activity of the yeast Metschnikowia pulcherrima.</title>
        <authorList>
            <person name="Gore-Lloyd D."/>
            <person name="Sumann I."/>
            <person name="Brachmann A.O."/>
            <person name="Schneeberger K."/>
            <person name="Ortiz-Merino R.A."/>
            <person name="Moreno-Beltran M."/>
            <person name="Schlaefli M."/>
            <person name="Kirner P."/>
            <person name="Santos Kron A."/>
            <person name="Wolfe K.H."/>
            <person name="Piel J."/>
            <person name="Ahrens C.H."/>
            <person name="Henk D."/>
            <person name="Freimoser F.M."/>
        </authorList>
    </citation>
    <scope>NUCLEOTIDE SEQUENCE [LARGE SCALE GENOMIC DNA]</scope>
    <source>
        <strain evidence="14">APC 1.2</strain>
    </source>
</reference>
<dbReference type="InterPro" id="IPR015679">
    <property type="entry name" value="PLipase_D_fam"/>
</dbReference>
<name>A0A4V1ADT7_9ASCO</name>
<evidence type="ECO:0000256" key="5">
    <source>
        <dbReference type="ARBA" id="ARBA00022801"/>
    </source>
</evidence>
<evidence type="ECO:0000259" key="12">
    <source>
        <dbReference type="PROSITE" id="PS50035"/>
    </source>
</evidence>
<dbReference type="SUPFAM" id="SSF56024">
    <property type="entry name" value="Phospholipase D/nuclease"/>
    <property type="match status" value="2"/>
</dbReference>
<evidence type="ECO:0000313" key="14">
    <source>
        <dbReference type="Proteomes" id="UP000292447"/>
    </source>
</evidence>
<feature type="compositionally biased region" description="Basic and acidic residues" evidence="11">
    <location>
        <begin position="1638"/>
        <end position="1669"/>
    </location>
</feature>
<feature type="compositionally biased region" description="Polar residues" evidence="11">
    <location>
        <begin position="41"/>
        <end position="53"/>
    </location>
</feature>
<comment type="similarity">
    <text evidence="2">Belongs to the phospholipase D family.</text>
</comment>
<keyword evidence="4" id="KW-0677">Repeat</keyword>
<evidence type="ECO:0000256" key="9">
    <source>
        <dbReference type="ARBA" id="ARBA00074658"/>
    </source>
</evidence>
<dbReference type="InterPro" id="IPR025202">
    <property type="entry name" value="PLD-like_dom"/>
</dbReference>
<keyword evidence="5" id="KW-0378">Hydrolase</keyword>
<dbReference type="Proteomes" id="UP000292447">
    <property type="component" value="Chromosome II"/>
</dbReference>
<feature type="region of interest" description="Disordered" evidence="11">
    <location>
        <begin position="1531"/>
        <end position="1702"/>
    </location>
</feature>